<proteinExistence type="predicted"/>
<evidence type="ECO:0000256" key="2">
    <source>
        <dbReference type="SAM" id="Phobius"/>
    </source>
</evidence>
<name>A0A919VL06_9ACTN</name>
<keyword evidence="2" id="KW-0812">Transmembrane</keyword>
<accession>A0A919VL06</accession>
<sequence>MQTGEAGPHDQDIHLLHDRDGSGAQTLPRPRAQHLHALSPDRVRPGRGHGLTLGWGAPGRLVLGAAFAVVGCLIPPVVRRAAEHRMPAESYSVSSS</sequence>
<keyword evidence="2" id="KW-1133">Transmembrane helix</keyword>
<evidence type="ECO:0000313" key="3">
    <source>
        <dbReference type="EMBL" id="GIM67304.1"/>
    </source>
</evidence>
<feature type="compositionally biased region" description="Basic and acidic residues" evidence="1">
    <location>
        <begin position="7"/>
        <end position="21"/>
    </location>
</feature>
<evidence type="ECO:0000313" key="4">
    <source>
        <dbReference type="Proteomes" id="UP000681340"/>
    </source>
</evidence>
<comment type="caution">
    <text evidence="3">The sequence shown here is derived from an EMBL/GenBank/DDBJ whole genome shotgun (WGS) entry which is preliminary data.</text>
</comment>
<dbReference type="EMBL" id="BOQL01000021">
    <property type="protein sequence ID" value="GIM67304.1"/>
    <property type="molecule type" value="Genomic_DNA"/>
</dbReference>
<protein>
    <submittedName>
        <fullName evidence="3">Uncharacterized protein</fullName>
    </submittedName>
</protein>
<dbReference type="AlphaFoldDB" id="A0A919VL06"/>
<keyword evidence="2" id="KW-0472">Membrane</keyword>
<gene>
    <name evidence="3" type="ORF">Aau02nite_26810</name>
</gene>
<feature type="region of interest" description="Disordered" evidence="1">
    <location>
        <begin position="1"/>
        <end position="46"/>
    </location>
</feature>
<feature type="transmembrane region" description="Helical" evidence="2">
    <location>
        <begin position="61"/>
        <end position="78"/>
    </location>
</feature>
<dbReference type="Proteomes" id="UP000681340">
    <property type="component" value="Unassembled WGS sequence"/>
</dbReference>
<evidence type="ECO:0000256" key="1">
    <source>
        <dbReference type="SAM" id="MobiDB-lite"/>
    </source>
</evidence>
<reference evidence="3" key="1">
    <citation type="submission" date="2021-03" db="EMBL/GenBank/DDBJ databases">
        <title>Whole genome shotgun sequence of Actinoplanes auranticolor NBRC 12245.</title>
        <authorList>
            <person name="Komaki H."/>
            <person name="Tamura T."/>
        </authorList>
    </citation>
    <scope>NUCLEOTIDE SEQUENCE</scope>
    <source>
        <strain evidence="3">NBRC 12245</strain>
    </source>
</reference>
<keyword evidence="4" id="KW-1185">Reference proteome</keyword>
<organism evidence="3 4">
    <name type="scientific">Actinoplanes auranticolor</name>
    <dbReference type="NCBI Taxonomy" id="47988"/>
    <lineage>
        <taxon>Bacteria</taxon>
        <taxon>Bacillati</taxon>
        <taxon>Actinomycetota</taxon>
        <taxon>Actinomycetes</taxon>
        <taxon>Micromonosporales</taxon>
        <taxon>Micromonosporaceae</taxon>
        <taxon>Actinoplanes</taxon>
    </lineage>
</organism>